<feature type="transmembrane region" description="Helical" evidence="1">
    <location>
        <begin position="272"/>
        <end position="296"/>
    </location>
</feature>
<evidence type="ECO:0000259" key="2">
    <source>
        <dbReference type="Pfam" id="PF01757"/>
    </source>
</evidence>
<dbReference type="Pfam" id="PF01757">
    <property type="entry name" value="Acyl_transf_3"/>
    <property type="match status" value="1"/>
</dbReference>
<feature type="transmembrane region" description="Helical" evidence="1">
    <location>
        <begin position="171"/>
        <end position="192"/>
    </location>
</feature>
<evidence type="ECO:0000313" key="4">
    <source>
        <dbReference type="Proteomes" id="UP001501411"/>
    </source>
</evidence>
<keyword evidence="4" id="KW-1185">Reference proteome</keyword>
<dbReference type="Proteomes" id="UP001501411">
    <property type="component" value="Unassembled WGS sequence"/>
</dbReference>
<feature type="transmembrane region" description="Helical" evidence="1">
    <location>
        <begin position="246"/>
        <end position="266"/>
    </location>
</feature>
<feature type="domain" description="Acyltransferase 3" evidence="2">
    <location>
        <begin position="16"/>
        <end position="358"/>
    </location>
</feature>
<feature type="transmembrane region" description="Helical" evidence="1">
    <location>
        <begin position="90"/>
        <end position="109"/>
    </location>
</feature>
<keyword evidence="3" id="KW-0012">Acyltransferase</keyword>
<proteinExistence type="predicted"/>
<feature type="transmembrane region" description="Helical" evidence="1">
    <location>
        <begin position="49"/>
        <end position="70"/>
    </location>
</feature>
<sequence length="384" mass="44465">MSYWTKLTDAKGEHLSGLDHLRALAIILVFLCHYRAYEMPTWVDTVGRFGWVGVDLFFVLSGFLIGEQLLRQVQSVGQINFKRFYISRTFRILPAYFFMVFLYFAFPFLREREGIAPFWQFATFTQNFDLDFGDEGAFSHAWSLSIEEQFYWLLPLTISLSSGKDHFKKGFYTLLGVFLLGLLLRGMSWVYFVSPFYAQNITEGRFVVYNKWVYYPTYNRLDGLLVGVTIAAIITFAKPLTRRLSAYGNALFFSGMALMALAYVFLKDDRLAFWPTLLGYPLLALAFGCMVFGAIFPSCFLYHIRWKFSTIIATLSYSIYLCHKVINELLQKPLDTLGIPAQSNWRVFSCACCSILAALLMNRLIEYPFLKWRSVLLSEQNKQH</sequence>
<keyword evidence="3" id="KW-0808">Transferase</keyword>
<dbReference type="PANTHER" id="PTHR23028:SF53">
    <property type="entry name" value="ACYL_TRANSF_3 DOMAIN-CONTAINING PROTEIN"/>
    <property type="match status" value="1"/>
</dbReference>
<keyword evidence="1" id="KW-0472">Membrane</keyword>
<evidence type="ECO:0000313" key="3">
    <source>
        <dbReference type="EMBL" id="GAA4800165.1"/>
    </source>
</evidence>
<evidence type="ECO:0000256" key="1">
    <source>
        <dbReference type="SAM" id="Phobius"/>
    </source>
</evidence>
<keyword evidence="1" id="KW-0812">Transmembrane</keyword>
<accession>A0ABP9BT70</accession>
<dbReference type="EMBL" id="BAABIQ010000041">
    <property type="protein sequence ID" value="GAA4800165.1"/>
    <property type="molecule type" value="Genomic_DNA"/>
</dbReference>
<comment type="caution">
    <text evidence="3">The sequence shown here is derived from an EMBL/GenBank/DDBJ whole genome shotgun (WGS) entry which is preliminary data.</text>
</comment>
<protein>
    <submittedName>
        <fullName evidence="3">Acyltransferase</fullName>
    </submittedName>
</protein>
<gene>
    <name evidence="3" type="ORF">GCM10023231_31160</name>
</gene>
<feature type="transmembrane region" description="Helical" evidence="1">
    <location>
        <begin position="20"/>
        <end position="37"/>
    </location>
</feature>
<name>A0ABP9BT70_9SPHI</name>
<organism evidence="3 4">
    <name type="scientific">Olivibacter ginsenosidimutans</name>
    <dbReference type="NCBI Taxonomy" id="1176537"/>
    <lineage>
        <taxon>Bacteria</taxon>
        <taxon>Pseudomonadati</taxon>
        <taxon>Bacteroidota</taxon>
        <taxon>Sphingobacteriia</taxon>
        <taxon>Sphingobacteriales</taxon>
        <taxon>Sphingobacteriaceae</taxon>
        <taxon>Olivibacter</taxon>
    </lineage>
</organism>
<dbReference type="InterPro" id="IPR050879">
    <property type="entry name" value="Acyltransferase_3"/>
</dbReference>
<reference evidence="4" key="1">
    <citation type="journal article" date="2019" name="Int. J. Syst. Evol. Microbiol.">
        <title>The Global Catalogue of Microorganisms (GCM) 10K type strain sequencing project: providing services to taxonomists for standard genome sequencing and annotation.</title>
        <authorList>
            <consortium name="The Broad Institute Genomics Platform"/>
            <consortium name="The Broad Institute Genome Sequencing Center for Infectious Disease"/>
            <person name="Wu L."/>
            <person name="Ma J."/>
        </authorList>
    </citation>
    <scope>NUCLEOTIDE SEQUENCE [LARGE SCALE GENOMIC DNA]</scope>
    <source>
        <strain evidence="4">JCM 18200</strain>
    </source>
</reference>
<dbReference type="GO" id="GO:0016746">
    <property type="term" value="F:acyltransferase activity"/>
    <property type="evidence" value="ECO:0007669"/>
    <property type="project" value="UniProtKB-KW"/>
</dbReference>
<keyword evidence="1" id="KW-1133">Transmembrane helix</keyword>
<dbReference type="RefSeq" id="WP_345232921.1">
    <property type="nucleotide sequence ID" value="NZ_BAABIQ010000041.1"/>
</dbReference>
<dbReference type="InterPro" id="IPR002656">
    <property type="entry name" value="Acyl_transf_3_dom"/>
</dbReference>
<dbReference type="PANTHER" id="PTHR23028">
    <property type="entry name" value="ACETYLTRANSFERASE"/>
    <property type="match status" value="1"/>
</dbReference>